<protein>
    <recommendedName>
        <fullName evidence="1">Beta-lactamase-related domain-containing protein</fullName>
    </recommendedName>
</protein>
<accession>A0ABR4A966</accession>
<dbReference type="SUPFAM" id="SSF56601">
    <property type="entry name" value="beta-lactamase/transpeptidase-like"/>
    <property type="match status" value="1"/>
</dbReference>
<dbReference type="Pfam" id="PF00144">
    <property type="entry name" value="Beta-lactamase"/>
    <property type="match status" value="1"/>
</dbReference>
<organism evidence="2 3">
    <name type="scientific">Stereocaulon virgatum</name>
    <dbReference type="NCBI Taxonomy" id="373712"/>
    <lineage>
        <taxon>Eukaryota</taxon>
        <taxon>Fungi</taxon>
        <taxon>Dikarya</taxon>
        <taxon>Ascomycota</taxon>
        <taxon>Pezizomycotina</taxon>
        <taxon>Lecanoromycetes</taxon>
        <taxon>OSLEUM clade</taxon>
        <taxon>Lecanoromycetidae</taxon>
        <taxon>Lecanorales</taxon>
        <taxon>Lecanorineae</taxon>
        <taxon>Stereocaulaceae</taxon>
        <taxon>Stereocaulon</taxon>
    </lineage>
</organism>
<dbReference type="Proteomes" id="UP001590950">
    <property type="component" value="Unassembled WGS sequence"/>
</dbReference>
<comment type="caution">
    <text evidence="2">The sequence shown here is derived from an EMBL/GenBank/DDBJ whole genome shotgun (WGS) entry which is preliminary data.</text>
</comment>
<dbReference type="EMBL" id="JBEFKJ010000017">
    <property type="protein sequence ID" value="KAL2041446.1"/>
    <property type="molecule type" value="Genomic_DNA"/>
</dbReference>
<evidence type="ECO:0000313" key="3">
    <source>
        <dbReference type="Proteomes" id="UP001590950"/>
    </source>
</evidence>
<dbReference type="InterPro" id="IPR001466">
    <property type="entry name" value="Beta-lactam-related"/>
</dbReference>
<reference evidence="2 3" key="1">
    <citation type="submission" date="2024-09" db="EMBL/GenBank/DDBJ databases">
        <title>Rethinking Asexuality: The Enigmatic Case of Functional Sexual Genes in Lepraria (Stereocaulaceae).</title>
        <authorList>
            <person name="Doellman M."/>
            <person name="Sun Y."/>
            <person name="Barcenas-Pena A."/>
            <person name="Lumbsch H.T."/>
            <person name="Grewe F."/>
        </authorList>
    </citation>
    <scope>NUCLEOTIDE SEQUENCE [LARGE SCALE GENOMIC DNA]</scope>
    <source>
        <strain evidence="2 3">Mercado 3170</strain>
    </source>
</reference>
<dbReference type="Gene3D" id="3.40.710.10">
    <property type="entry name" value="DD-peptidase/beta-lactamase superfamily"/>
    <property type="match status" value="1"/>
</dbReference>
<evidence type="ECO:0000259" key="1">
    <source>
        <dbReference type="Pfam" id="PF00144"/>
    </source>
</evidence>
<sequence length="257" mass="27978">MWSNPSEKRSFIPNGITVWRQTLWRSSLGKPLGTCIKQRILDPLGMQRTTLGYPKDENTARAYVVSNDGTSHKVPFPNVSDDTGFSDGAGAKTIIKDLLLMYQSPLFAYGHQSQSTSGTTRASPFKYLQAIFPLHIEVGSSDINDVAYCLSLYRIRLPGNPGVGSMNSPLIGPFRMSSIDAGSQGLDVYPHTANISCLTASAFLISSLESAVVVMTMLLPLMDPIEFVGQSNLYLLLGEQVPADERAFAAFVGSYQL</sequence>
<keyword evidence="3" id="KW-1185">Reference proteome</keyword>
<name>A0ABR4A966_9LECA</name>
<feature type="domain" description="Beta-lactamase-related" evidence="1">
    <location>
        <begin position="26"/>
        <end position="102"/>
    </location>
</feature>
<proteinExistence type="predicted"/>
<dbReference type="InterPro" id="IPR012338">
    <property type="entry name" value="Beta-lactam/transpept-like"/>
</dbReference>
<gene>
    <name evidence="2" type="ORF">N7G274_005828</name>
</gene>
<evidence type="ECO:0000313" key="2">
    <source>
        <dbReference type="EMBL" id="KAL2041446.1"/>
    </source>
</evidence>